<feature type="domain" description="RNA polymerase sigma-70 region 2" evidence="6">
    <location>
        <begin position="30"/>
        <end position="89"/>
    </location>
</feature>
<dbReference type="InterPro" id="IPR014331">
    <property type="entry name" value="RNA_pol_sigma70_ECF_RHOBA"/>
</dbReference>
<dbReference type="Proteomes" id="UP000536179">
    <property type="component" value="Unassembled WGS sequence"/>
</dbReference>
<evidence type="ECO:0000259" key="6">
    <source>
        <dbReference type="Pfam" id="PF04542"/>
    </source>
</evidence>
<dbReference type="NCBIfam" id="TIGR02937">
    <property type="entry name" value="sigma70-ECF"/>
    <property type="match status" value="1"/>
</dbReference>
<dbReference type="AlphaFoldDB" id="A0A7W5E406"/>
<proteinExistence type="inferred from homology"/>
<protein>
    <submittedName>
        <fullName evidence="8">RNA polymerase sigma-70 factor (ECF subfamily)</fullName>
    </submittedName>
</protein>
<dbReference type="InterPro" id="IPR036388">
    <property type="entry name" value="WH-like_DNA-bd_sf"/>
</dbReference>
<evidence type="ECO:0000313" key="8">
    <source>
        <dbReference type="EMBL" id="MBB3209359.1"/>
    </source>
</evidence>
<keyword evidence="9" id="KW-1185">Reference proteome</keyword>
<keyword evidence="3" id="KW-0731">Sigma factor</keyword>
<dbReference type="Pfam" id="PF04542">
    <property type="entry name" value="Sigma70_r2"/>
    <property type="match status" value="1"/>
</dbReference>
<evidence type="ECO:0000256" key="5">
    <source>
        <dbReference type="SAM" id="Coils"/>
    </source>
</evidence>
<dbReference type="InterPro" id="IPR013324">
    <property type="entry name" value="RNA_pol_sigma_r3/r4-like"/>
</dbReference>
<dbReference type="SUPFAM" id="SSF88659">
    <property type="entry name" value="Sigma3 and sigma4 domains of RNA polymerase sigma factors"/>
    <property type="match status" value="1"/>
</dbReference>
<dbReference type="GO" id="GO:0003677">
    <property type="term" value="F:DNA binding"/>
    <property type="evidence" value="ECO:0007669"/>
    <property type="project" value="InterPro"/>
</dbReference>
<comment type="caution">
    <text evidence="8">The sequence shown here is derived from an EMBL/GenBank/DDBJ whole genome shotgun (WGS) entry which is preliminary data.</text>
</comment>
<gene>
    <name evidence="8" type="ORF">FHS27_005199</name>
</gene>
<evidence type="ECO:0000313" key="9">
    <source>
        <dbReference type="Proteomes" id="UP000536179"/>
    </source>
</evidence>
<dbReference type="InterPro" id="IPR007627">
    <property type="entry name" value="RNA_pol_sigma70_r2"/>
</dbReference>
<keyword evidence="4" id="KW-0804">Transcription</keyword>
<keyword evidence="5" id="KW-0175">Coiled coil</keyword>
<feature type="domain" description="RNA polymerase sigma factor 70 region 4 type 2" evidence="7">
    <location>
        <begin position="117"/>
        <end position="165"/>
    </location>
</feature>
<dbReference type="PANTHER" id="PTHR43133:SF51">
    <property type="entry name" value="RNA POLYMERASE SIGMA FACTOR"/>
    <property type="match status" value="1"/>
</dbReference>
<dbReference type="SUPFAM" id="SSF88946">
    <property type="entry name" value="Sigma2 domain of RNA polymerase sigma factors"/>
    <property type="match status" value="1"/>
</dbReference>
<dbReference type="NCBIfam" id="TIGR02989">
    <property type="entry name" value="Sig-70_gvs1"/>
    <property type="match status" value="1"/>
</dbReference>
<evidence type="ECO:0000256" key="4">
    <source>
        <dbReference type="ARBA" id="ARBA00023163"/>
    </source>
</evidence>
<dbReference type="RefSeq" id="WP_184307928.1">
    <property type="nucleotide sequence ID" value="NZ_JACHXU010000023.1"/>
</dbReference>
<comment type="similarity">
    <text evidence="1">Belongs to the sigma-70 factor family. ECF subfamily.</text>
</comment>
<evidence type="ECO:0000256" key="2">
    <source>
        <dbReference type="ARBA" id="ARBA00023015"/>
    </source>
</evidence>
<feature type="coiled-coil region" evidence="5">
    <location>
        <begin position="110"/>
        <end position="137"/>
    </location>
</feature>
<evidence type="ECO:0000256" key="3">
    <source>
        <dbReference type="ARBA" id="ARBA00023082"/>
    </source>
</evidence>
<dbReference type="InterPro" id="IPR013249">
    <property type="entry name" value="RNA_pol_sigma70_r4_t2"/>
</dbReference>
<dbReference type="Gene3D" id="1.10.1740.10">
    <property type="match status" value="1"/>
</dbReference>
<evidence type="ECO:0000259" key="7">
    <source>
        <dbReference type="Pfam" id="PF08281"/>
    </source>
</evidence>
<organism evidence="8 9">
    <name type="scientific">Aporhodopirellula rubra</name>
    <dbReference type="NCBI Taxonomy" id="980271"/>
    <lineage>
        <taxon>Bacteria</taxon>
        <taxon>Pseudomonadati</taxon>
        <taxon>Planctomycetota</taxon>
        <taxon>Planctomycetia</taxon>
        <taxon>Pirellulales</taxon>
        <taxon>Pirellulaceae</taxon>
        <taxon>Aporhodopirellula</taxon>
    </lineage>
</organism>
<dbReference type="EMBL" id="JACHXU010000023">
    <property type="protein sequence ID" value="MBB3209359.1"/>
    <property type="molecule type" value="Genomic_DNA"/>
</dbReference>
<dbReference type="GO" id="GO:0006352">
    <property type="term" value="P:DNA-templated transcription initiation"/>
    <property type="evidence" value="ECO:0007669"/>
    <property type="project" value="InterPro"/>
</dbReference>
<dbReference type="Pfam" id="PF08281">
    <property type="entry name" value="Sigma70_r4_2"/>
    <property type="match status" value="1"/>
</dbReference>
<dbReference type="InterPro" id="IPR039425">
    <property type="entry name" value="RNA_pol_sigma-70-like"/>
</dbReference>
<reference evidence="8 9" key="1">
    <citation type="submission" date="2020-08" db="EMBL/GenBank/DDBJ databases">
        <title>Genomic Encyclopedia of Type Strains, Phase III (KMG-III): the genomes of soil and plant-associated and newly described type strains.</title>
        <authorList>
            <person name="Whitman W."/>
        </authorList>
    </citation>
    <scope>NUCLEOTIDE SEQUENCE [LARGE SCALE GENOMIC DNA]</scope>
    <source>
        <strain evidence="8 9">CECT 8075</strain>
    </source>
</reference>
<keyword evidence="2" id="KW-0805">Transcription regulation</keyword>
<dbReference type="InterPro" id="IPR013325">
    <property type="entry name" value="RNA_pol_sigma_r2"/>
</dbReference>
<evidence type="ECO:0000256" key="1">
    <source>
        <dbReference type="ARBA" id="ARBA00010641"/>
    </source>
</evidence>
<name>A0A7W5E406_9BACT</name>
<dbReference type="Gene3D" id="1.10.10.10">
    <property type="entry name" value="Winged helix-like DNA-binding domain superfamily/Winged helix DNA-binding domain"/>
    <property type="match status" value="1"/>
</dbReference>
<dbReference type="GO" id="GO:0016987">
    <property type="term" value="F:sigma factor activity"/>
    <property type="evidence" value="ECO:0007669"/>
    <property type="project" value="UniProtKB-KW"/>
</dbReference>
<dbReference type="PANTHER" id="PTHR43133">
    <property type="entry name" value="RNA POLYMERASE ECF-TYPE SIGMA FACTO"/>
    <property type="match status" value="1"/>
</dbReference>
<accession>A0A7W5E406</accession>
<sequence>MNPSDKVNPVNEDKSQDEFVGLLASITTQLMSYIRILAFNNREDTEEVFQRTCLILWQKFGQYDREGNFGAWACRMAYFEVLKHRDARRKIKLLSDSAIESLADAAVPISEQWNSRRQALSECVEELEAEQADLINLRYFEGVDVKEIAKTNNRSIHSIYRELSRVHGTLMRCVELRLLESMS</sequence>
<dbReference type="InterPro" id="IPR014284">
    <property type="entry name" value="RNA_pol_sigma-70_dom"/>
</dbReference>